<keyword evidence="3" id="KW-1185">Reference proteome</keyword>
<feature type="region of interest" description="Disordered" evidence="1">
    <location>
        <begin position="144"/>
        <end position="165"/>
    </location>
</feature>
<dbReference type="Pfam" id="PF10344">
    <property type="entry name" value="Hobbit"/>
    <property type="match status" value="1"/>
</dbReference>
<proteinExistence type="predicted"/>
<feature type="compositionally biased region" description="Basic and acidic residues" evidence="1">
    <location>
        <begin position="244"/>
        <end position="254"/>
    </location>
</feature>
<protein>
    <recommendedName>
        <fullName evidence="4">FMP27 C-terminal domain-containing protein</fullName>
    </recommendedName>
</protein>
<feature type="region of interest" description="Disordered" evidence="1">
    <location>
        <begin position="1064"/>
        <end position="1110"/>
    </location>
</feature>
<feature type="compositionally biased region" description="Polar residues" evidence="1">
    <location>
        <begin position="961"/>
        <end position="973"/>
    </location>
</feature>
<evidence type="ECO:0000313" key="3">
    <source>
        <dbReference type="Proteomes" id="UP001314170"/>
    </source>
</evidence>
<feature type="region of interest" description="Disordered" evidence="1">
    <location>
        <begin position="69"/>
        <end position="93"/>
    </location>
</feature>
<dbReference type="EMBL" id="CAWUPB010001173">
    <property type="protein sequence ID" value="CAK7347281.1"/>
    <property type="molecule type" value="Genomic_DNA"/>
</dbReference>
<feature type="compositionally biased region" description="Basic and acidic residues" evidence="1">
    <location>
        <begin position="836"/>
        <end position="868"/>
    </location>
</feature>
<dbReference type="PANTHER" id="PTHR15678:SF6">
    <property type="entry name" value="BRIDGE-LIKE LIPID TRANSFER PROTEIN FAMILY MEMBER 2"/>
    <property type="match status" value="1"/>
</dbReference>
<feature type="region of interest" description="Disordered" evidence="1">
    <location>
        <begin position="953"/>
        <end position="973"/>
    </location>
</feature>
<feature type="region of interest" description="Disordered" evidence="1">
    <location>
        <begin position="750"/>
        <end position="795"/>
    </location>
</feature>
<reference evidence="2 3" key="1">
    <citation type="submission" date="2024-01" db="EMBL/GenBank/DDBJ databases">
        <authorList>
            <person name="Waweru B."/>
        </authorList>
    </citation>
    <scope>NUCLEOTIDE SEQUENCE [LARGE SCALE GENOMIC DNA]</scope>
</reference>
<comment type="caution">
    <text evidence="2">The sequence shown here is derived from an EMBL/GenBank/DDBJ whole genome shotgun (WGS) entry which is preliminary data.</text>
</comment>
<dbReference type="InterPro" id="IPR045167">
    <property type="entry name" value="Hobbit"/>
</dbReference>
<feature type="compositionally biased region" description="Low complexity" evidence="1">
    <location>
        <begin position="1073"/>
        <end position="1110"/>
    </location>
</feature>
<dbReference type="PANTHER" id="PTHR15678">
    <property type="entry name" value="ANTIGEN MLAA-22-RELATED"/>
    <property type="match status" value="1"/>
</dbReference>
<dbReference type="AlphaFoldDB" id="A0AAV1SA07"/>
<feature type="region of interest" description="Disordered" evidence="1">
    <location>
        <begin position="818"/>
        <end position="872"/>
    </location>
</feature>
<evidence type="ECO:0000313" key="2">
    <source>
        <dbReference type="EMBL" id="CAK7347281.1"/>
    </source>
</evidence>
<feature type="region of interest" description="Disordered" evidence="1">
    <location>
        <begin position="239"/>
        <end position="266"/>
    </location>
</feature>
<sequence length="1110" mass="126348">MPLDVDDPAKGLTFNMTKMKYELCYSRGKQKYTFECKRDPLDLVYQGLDLYMPKAILDKVDSKSVPKAVQMSRKNSQSSAVDRIPSEKRNNMGGCSEKLRDDGFLLSCDYFTIRRQSRKADADRLSAWQEAGRRNLEMTYVRSEFENGSESDDHTRSDPSDDDGYNVVIADNCQRVFVYGLKLLWTIENRDAVWSWVGGISKAFEAPKPSPSRQNAQRKLHEENQLDAEEVLQDDITNLPSTSHKLDSPSHHAETSGTFSSASDSAKVNNSSFPSIVTNGNVDDSEEEGTRHFMVNVIEPQFNLHSEEANGRFLLAAVSGRVLARSFNSILHVGYEIIEQALVNENAQIPEHVPEMTWKRMEFSVMLEHVQAHVAPTDVDPGAGLQWLPKILRSSPKVKRTGALLERVFMPCDMYFRYTRHKGGTPDLKVKPLKELTFNSHNIMATMTSRQFQVMLDVLTNLLFARLPKPRKSSLSYPAEDDGDVEEEADEVVPDGVEEVELAKINLEQKEREQKLILNDIRKLSVYSDISGDQHSRKEVDLWMITGGRSTLVQGLKRELVNAKKSRKEASASLRMALQKAAQLRLMEKEKNKSPSYAMRISLQINKVVWSMLVDGKTFAEAEINDMIFDFDRDYKDVGVALFTTKYFVVRNCLSNAKCDMVLSPWNPPPDWGKKVMLRVDAKQGAPRDGNSRIELFQVEIYPLKIYLTETMYKMMWEYFFPEEEQDSQRRQIDFALPEMQEVWKVSTTAGARRVKKGPSSHEASSSCSHTTKESDAPSKVIGSSAPELRRTSSFDRSWEETVAESVATELVLQAHSSSISSSKSEPFDSIEQPDESSKSKSKESKPVKYGRSSHEEKKVGKTTEEKRSRPRKVMEFNNIKISQVELQLTYESSRFNLHELKLLMDTFHRVEFTGTWRRLFSRVKKHVVWGTLKSVTGMQNLTDVVLQGKKFKDKAHSQRDPNVSSVPDSDLNFSDNDGGLAVHSDQYPNWLKRPTDGAGDGFVTSIRGLFNTQRRKAKAFVLRTMRGEAENDFHGEWSESDAEFSPFARQLTITKAKRLIRRHTKKFRSRGQKGSSSQQRESLPSSPRETTPFESDSYSDSSPYEDFHE</sequence>
<gene>
    <name evidence="2" type="ORF">DCAF_LOCUS19965</name>
</gene>
<evidence type="ECO:0000256" key="1">
    <source>
        <dbReference type="SAM" id="MobiDB-lite"/>
    </source>
</evidence>
<dbReference type="Proteomes" id="UP001314170">
    <property type="component" value="Unassembled WGS sequence"/>
</dbReference>
<feature type="compositionally biased region" description="Polar residues" evidence="1">
    <location>
        <begin position="255"/>
        <end position="266"/>
    </location>
</feature>
<organism evidence="2 3">
    <name type="scientific">Dovyalis caffra</name>
    <dbReference type="NCBI Taxonomy" id="77055"/>
    <lineage>
        <taxon>Eukaryota</taxon>
        <taxon>Viridiplantae</taxon>
        <taxon>Streptophyta</taxon>
        <taxon>Embryophyta</taxon>
        <taxon>Tracheophyta</taxon>
        <taxon>Spermatophyta</taxon>
        <taxon>Magnoliopsida</taxon>
        <taxon>eudicotyledons</taxon>
        <taxon>Gunneridae</taxon>
        <taxon>Pentapetalae</taxon>
        <taxon>rosids</taxon>
        <taxon>fabids</taxon>
        <taxon>Malpighiales</taxon>
        <taxon>Salicaceae</taxon>
        <taxon>Flacourtieae</taxon>
        <taxon>Dovyalis</taxon>
    </lineage>
</organism>
<name>A0AAV1SA07_9ROSI</name>
<evidence type="ECO:0008006" key="4">
    <source>
        <dbReference type="Google" id="ProtNLM"/>
    </source>
</evidence>
<accession>A0AAV1SA07</accession>